<comment type="caution">
    <text evidence="2">The sequence shown here is derived from an EMBL/GenBank/DDBJ whole genome shotgun (WGS) entry which is preliminary data.</text>
</comment>
<reference evidence="2 3" key="1">
    <citation type="submission" date="2017-07" db="EMBL/GenBank/DDBJ databases">
        <title>Flavobacterium cyanobacteriorum sp. nov., isolated from cyanobacterial aggregates in a eutrophic lake.</title>
        <authorList>
            <person name="Cai H."/>
        </authorList>
    </citation>
    <scope>NUCLEOTIDE SEQUENCE [LARGE SCALE GENOMIC DNA]</scope>
    <source>
        <strain evidence="2 3">TH021</strain>
    </source>
</reference>
<keyword evidence="3" id="KW-1185">Reference proteome</keyword>
<proteinExistence type="predicted"/>
<protein>
    <recommendedName>
        <fullName evidence="4">Carboxypeptidase-like regulatory domain-containing protein</fullName>
    </recommendedName>
</protein>
<name>A0A255YRL2_9FLAO</name>
<sequence length="394" mass="45089">MVKKVLLSLFILLAAHAAKAQILVKGTIKDILTHEAVGNVTISTQDQQYGTVSNDEGSFALSCPASARSIVLNHLSYKPLEIALANLPDDGIYYLEQQQIELDEVIILNMPVHKFLEELRASSIKQFSAPLQLGTYYREFVKNNNSYTKFADALIDYNTFRKGKKIDTELIVKQSRAVRLPGEDEAKYDVVSALDVRKAVSRDYEFRPLDLLLDGKEYTKYNFLVKSRTESNGQVLEYINFEPKAEVQEALYTGVIAYEPKSKRILEIDIALAASHKKYIKEKNFLIIRATVNDVVYKSSFKIVGDKYLLSLSVRDISLNLRNKRTINEDFKFRSDLIVTNYTADAARFNKKEKYKERLLYENGNNYTEKFWVGNNAILLNSEEEQIIKSLEDK</sequence>
<organism evidence="2 3">
    <name type="scientific">Flavobacterium cyanobacteriorum</name>
    <dbReference type="NCBI Taxonomy" id="2022802"/>
    <lineage>
        <taxon>Bacteria</taxon>
        <taxon>Pseudomonadati</taxon>
        <taxon>Bacteroidota</taxon>
        <taxon>Flavobacteriia</taxon>
        <taxon>Flavobacteriales</taxon>
        <taxon>Flavobacteriaceae</taxon>
        <taxon>Flavobacterium</taxon>
    </lineage>
</organism>
<evidence type="ECO:0000313" key="3">
    <source>
        <dbReference type="Proteomes" id="UP000216605"/>
    </source>
</evidence>
<dbReference type="InterPro" id="IPR008969">
    <property type="entry name" value="CarboxyPept-like_regulatory"/>
</dbReference>
<gene>
    <name evidence="2" type="ORF">CHU92_15295</name>
</gene>
<evidence type="ECO:0000313" key="2">
    <source>
        <dbReference type="EMBL" id="OYQ31858.1"/>
    </source>
</evidence>
<dbReference type="Proteomes" id="UP000216605">
    <property type="component" value="Unassembled WGS sequence"/>
</dbReference>
<accession>A0A255YRL2</accession>
<evidence type="ECO:0000256" key="1">
    <source>
        <dbReference type="SAM" id="SignalP"/>
    </source>
</evidence>
<dbReference type="SUPFAM" id="SSF49464">
    <property type="entry name" value="Carboxypeptidase regulatory domain-like"/>
    <property type="match status" value="1"/>
</dbReference>
<dbReference type="EMBL" id="NOXV01000306">
    <property type="protein sequence ID" value="OYQ31858.1"/>
    <property type="molecule type" value="Genomic_DNA"/>
</dbReference>
<evidence type="ECO:0008006" key="4">
    <source>
        <dbReference type="Google" id="ProtNLM"/>
    </source>
</evidence>
<dbReference type="RefSeq" id="WP_094417121.1">
    <property type="nucleotide sequence ID" value="NZ_NOXV01000306.1"/>
</dbReference>
<dbReference type="Pfam" id="PF13715">
    <property type="entry name" value="CarbopepD_reg_2"/>
    <property type="match status" value="1"/>
</dbReference>
<dbReference type="OrthoDB" id="766873at2"/>
<feature type="chain" id="PRO_5012716570" description="Carboxypeptidase-like regulatory domain-containing protein" evidence="1">
    <location>
        <begin position="21"/>
        <end position="394"/>
    </location>
</feature>
<dbReference type="AlphaFoldDB" id="A0A255YRL2"/>
<feature type="signal peptide" evidence="1">
    <location>
        <begin position="1"/>
        <end position="20"/>
    </location>
</feature>
<keyword evidence="1" id="KW-0732">Signal</keyword>